<dbReference type="SUPFAM" id="SSF52799">
    <property type="entry name" value="(Phosphotyrosine protein) phosphatases II"/>
    <property type="match status" value="1"/>
</dbReference>
<dbReference type="GO" id="GO:0062026">
    <property type="term" value="P:negative regulation of SCF-dependent proteasomal ubiquitin-dependent catabolic process"/>
    <property type="evidence" value="ECO:0007669"/>
    <property type="project" value="TreeGrafter"/>
</dbReference>
<dbReference type="PANTHER" id="PTHR46588">
    <property type="entry name" value="SERINE/THREONINE/TYROSINE-INTERACTING PROTEIN"/>
    <property type="match status" value="1"/>
</dbReference>
<dbReference type="InParanoid" id="W2RMN5"/>
<dbReference type="SMART" id="SM00195">
    <property type="entry name" value="DSPc"/>
    <property type="match status" value="1"/>
</dbReference>
<dbReference type="GO" id="GO:0005654">
    <property type="term" value="C:nucleoplasm"/>
    <property type="evidence" value="ECO:0007669"/>
    <property type="project" value="TreeGrafter"/>
</dbReference>
<feature type="transmembrane region" description="Helical" evidence="2">
    <location>
        <begin position="126"/>
        <end position="148"/>
    </location>
</feature>
<dbReference type="Gene3D" id="3.90.190.10">
    <property type="entry name" value="Protein tyrosine phosphatase superfamily"/>
    <property type="match status" value="1"/>
</dbReference>
<gene>
    <name evidence="4" type="ORF">HMPREF1541_07394</name>
</gene>
<keyword evidence="2" id="KW-0472">Membrane</keyword>
<dbReference type="eggNOG" id="KOG1716">
    <property type="taxonomic scope" value="Eukaryota"/>
</dbReference>
<dbReference type="GeneID" id="19974733"/>
<keyword evidence="2" id="KW-0812">Transmembrane</keyword>
<dbReference type="AlphaFoldDB" id="W2RMN5"/>
<evidence type="ECO:0000256" key="2">
    <source>
        <dbReference type="SAM" id="Phobius"/>
    </source>
</evidence>
<evidence type="ECO:0000313" key="4">
    <source>
        <dbReference type="EMBL" id="ETN37771.1"/>
    </source>
</evidence>
<proteinExistence type="inferred from homology"/>
<dbReference type="Proteomes" id="UP000030752">
    <property type="component" value="Unassembled WGS sequence"/>
</dbReference>
<dbReference type="EMBL" id="KB822723">
    <property type="protein sequence ID" value="ETN37771.1"/>
    <property type="molecule type" value="Genomic_DNA"/>
</dbReference>
<sequence length="235" mass="25659">MLSWDFDKRRTAQPILPFLYLGASATARDATFLSATGITFLLAVRSSYAVAARPKYLDPATYPTTGNRNTATFDVDTPFDFITKVKPAIKSVVDYLEANTTKPLISANDINAKILVYCESGNDRSAAFVVAFLMVVYCLDAATAVQLVQSQRYCIYIEDGFKRMLMDFDQILQAERQVVSAHMQAGQGSSPYQQSNQAPTTTKRAFAAYSGDGEMGGCVDSVEDSRLGMAPFADA</sequence>
<dbReference type="Pfam" id="PF00782">
    <property type="entry name" value="DSPc"/>
    <property type="match status" value="1"/>
</dbReference>
<dbReference type="GO" id="GO:0070372">
    <property type="term" value="P:regulation of ERK1 and ERK2 cascade"/>
    <property type="evidence" value="ECO:0007669"/>
    <property type="project" value="TreeGrafter"/>
</dbReference>
<dbReference type="RefSeq" id="XP_008719940.1">
    <property type="nucleotide sequence ID" value="XM_008721718.1"/>
</dbReference>
<dbReference type="PROSITE" id="PS50056">
    <property type="entry name" value="TYR_PHOSPHATASE_2"/>
    <property type="match status" value="1"/>
</dbReference>
<dbReference type="InterPro" id="IPR029021">
    <property type="entry name" value="Prot-tyrosine_phosphatase-like"/>
</dbReference>
<organism evidence="4 5">
    <name type="scientific">Cyphellophora europaea (strain CBS 101466)</name>
    <name type="common">Phialophora europaea</name>
    <dbReference type="NCBI Taxonomy" id="1220924"/>
    <lineage>
        <taxon>Eukaryota</taxon>
        <taxon>Fungi</taxon>
        <taxon>Dikarya</taxon>
        <taxon>Ascomycota</taxon>
        <taxon>Pezizomycotina</taxon>
        <taxon>Eurotiomycetes</taxon>
        <taxon>Chaetothyriomycetidae</taxon>
        <taxon>Chaetothyriales</taxon>
        <taxon>Cyphellophoraceae</taxon>
        <taxon>Cyphellophora</taxon>
    </lineage>
</organism>
<dbReference type="InterPro" id="IPR052449">
    <property type="entry name" value="STYX-Interacting_Phosphatase"/>
</dbReference>
<dbReference type="InterPro" id="IPR020422">
    <property type="entry name" value="TYR_PHOSPHATASE_DUAL_dom"/>
</dbReference>
<evidence type="ECO:0000256" key="1">
    <source>
        <dbReference type="ARBA" id="ARBA00009649"/>
    </source>
</evidence>
<dbReference type="GO" id="GO:0140096">
    <property type="term" value="F:catalytic activity, acting on a protein"/>
    <property type="evidence" value="ECO:0007669"/>
    <property type="project" value="UniProtKB-ARBA"/>
</dbReference>
<dbReference type="GO" id="GO:1990444">
    <property type="term" value="F:F-box domain binding"/>
    <property type="evidence" value="ECO:0007669"/>
    <property type="project" value="TreeGrafter"/>
</dbReference>
<evidence type="ECO:0000259" key="3">
    <source>
        <dbReference type="PROSITE" id="PS50056"/>
    </source>
</evidence>
<comment type="similarity">
    <text evidence="1">Belongs to the protein-tyrosine phosphatase family. Non-receptor class subfamily.</text>
</comment>
<dbReference type="OrthoDB" id="10252009at2759"/>
<dbReference type="CDD" id="cd14498">
    <property type="entry name" value="DSP"/>
    <property type="match status" value="1"/>
</dbReference>
<evidence type="ECO:0000313" key="5">
    <source>
        <dbReference type="Proteomes" id="UP000030752"/>
    </source>
</evidence>
<dbReference type="VEuPathDB" id="FungiDB:HMPREF1541_07394"/>
<protein>
    <recommendedName>
        <fullName evidence="3">Tyrosine specific protein phosphatases domain-containing protein</fullName>
    </recommendedName>
</protein>
<accession>W2RMN5</accession>
<dbReference type="PANTHER" id="PTHR46588:SF1">
    <property type="entry name" value="SERINE_THREONINE_TYROSINE-INTERACTING PROTEIN"/>
    <property type="match status" value="1"/>
</dbReference>
<dbReference type="InterPro" id="IPR000387">
    <property type="entry name" value="Tyr_Pase_dom"/>
</dbReference>
<dbReference type="STRING" id="1220924.W2RMN5"/>
<keyword evidence="5" id="KW-1185">Reference proteome</keyword>
<feature type="domain" description="Tyrosine specific protein phosphatases" evidence="3">
    <location>
        <begin position="90"/>
        <end position="152"/>
    </location>
</feature>
<dbReference type="HOGENOM" id="CLU_049471_0_0_1"/>
<dbReference type="InterPro" id="IPR000340">
    <property type="entry name" value="Dual-sp_phosphatase_cat-dom"/>
</dbReference>
<name>W2RMN5_CYPE1</name>
<keyword evidence="2" id="KW-1133">Transmembrane helix</keyword>
<dbReference type="GO" id="GO:0005737">
    <property type="term" value="C:cytoplasm"/>
    <property type="evidence" value="ECO:0007669"/>
    <property type="project" value="TreeGrafter"/>
</dbReference>
<reference evidence="4 5" key="1">
    <citation type="submission" date="2013-03" db="EMBL/GenBank/DDBJ databases">
        <title>The Genome Sequence of Phialophora europaea CBS 101466.</title>
        <authorList>
            <consortium name="The Broad Institute Genomics Platform"/>
            <person name="Cuomo C."/>
            <person name="de Hoog S."/>
            <person name="Gorbushina A."/>
            <person name="Walker B."/>
            <person name="Young S.K."/>
            <person name="Zeng Q."/>
            <person name="Gargeya S."/>
            <person name="Fitzgerald M."/>
            <person name="Haas B."/>
            <person name="Abouelleil A."/>
            <person name="Allen A.W."/>
            <person name="Alvarado L."/>
            <person name="Arachchi H.M."/>
            <person name="Berlin A.M."/>
            <person name="Chapman S.B."/>
            <person name="Gainer-Dewar J."/>
            <person name="Goldberg J."/>
            <person name="Griggs A."/>
            <person name="Gujja S."/>
            <person name="Hansen M."/>
            <person name="Howarth C."/>
            <person name="Imamovic A."/>
            <person name="Ireland A."/>
            <person name="Larimer J."/>
            <person name="McCowan C."/>
            <person name="Murphy C."/>
            <person name="Pearson M."/>
            <person name="Poon T.W."/>
            <person name="Priest M."/>
            <person name="Roberts A."/>
            <person name="Saif S."/>
            <person name="Shea T."/>
            <person name="Sisk P."/>
            <person name="Sykes S."/>
            <person name="Wortman J."/>
            <person name="Nusbaum C."/>
            <person name="Birren B."/>
        </authorList>
    </citation>
    <scope>NUCLEOTIDE SEQUENCE [LARGE SCALE GENOMIC DNA]</scope>
    <source>
        <strain evidence="4 5">CBS 101466</strain>
    </source>
</reference>